<dbReference type="AlphaFoldDB" id="A0A2P2PWG2"/>
<protein>
    <submittedName>
        <fullName evidence="2">Uncharacterized protein</fullName>
    </submittedName>
</protein>
<name>A0A2P2PWG2_RHIMU</name>
<proteinExistence type="predicted"/>
<organism evidence="2">
    <name type="scientific">Rhizophora mucronata</name>
    <name type="common">Asiatic mangrove</name>
    <dbReference type="NCBI Taxonomy" id="61149"/>
    <lineage>
        <taxon>Eukaryota</taxon>
        <taxon>Viridiplantae</taxon>
        <taxon>Streptophyta</taxon>
        <taxon>Embryophyta</taxon>
        <taxon>Tracheophyta</taxon>
        <taxon>Spermatophyta</taxon>
        <taxon>Magnoliopsida</taxon>
        <taxon>eudicotyledons</taxon>
        <taxon>Gunneridae</taxon>
        <taxon>Pentapetalae</taxon>
        <taxon>rosids</taxon>
        <taxon>fabids</taxon>
        <taxon>Malpighiales</taxon>
        <taxon>Rhizophoraceae</taxon>
        <taxon>Rhizophora</taxon>
    </lineage>
</organism>
<sequence>MGSSTASPVTVADPIREKTNHDQTGPLPGSSFGLARADLEPGSGLLLWGLHLL</sequence>
<accession>A0A2P2PWG2</accession>
<dbReference type="EMBL" id="GGEC01078610">
    <property type="protein sequence ID" value="MBX59094.1"/>
    <property type="molecule type" value="Transcribed_RNA"/>
</dbReference>
<evidence type="ECO:0000313" key="2">
    <source>
        <dbReference type="EMBL" id="MBX59094.1"/>
    </source>
</evidence>
<feature type="region of interest" description="Disordered" evidence="1">
    <location>
        <begin position="1"/>
        <end position="33"/>
    </location>
</feature>
<reference evidence="2" key="1">
    <citation type="submission" date="2018-02" db="EMBL/GenBank/DDBJ databases">
        <title>Rhizophora mucronata_Transcriptome.</title>
        <authorList>
            <person name="Meera S.P."/>
            <person name="Sreeshan A."/>
            <person name="Augustine A."/>
        </authorList>
    </citation>
    <scope>NUCLEOTIDE SEQUENCE</scope>
    <source>
        <tissue evidence="2">Leaf</tissue>
    </source>
</reference>
<evidence type="ECO:0000256" key="1">
    <source>
        <dbReference type="SAM" id="MobiDB-lite"/>
    </source>
</evidence>